<evidence type="ECO:0000313" key="2">
    <source>
        <dbReference type="EMBL" id="MPC59617.1"/>
    </source>
</evidence>
<accession>A0A5B7GR14</accession>
<feature type="compositionally biased region" description="Gly residues" evidence="1">
    <location>
        <begin position="1"/>
        <end position="10"/>
    </location>
</feature>
<feature type="region of interest" description="Disordered" evidence="1">
    <location>
        <begin position="1"/>
        <end position="57"/>
    </location>
</feature>
<evidence type="ECO:0000313" key="3">
    <source>
        <dbReference type="Proteomes" id="UP000324222"/>
    </source>
</evidence>
<protein>
    <submittedName>
        <fullName evidence="2">Uncharacterized protein</fullName>
    </submittedName>
</protein>
<feature type="compositionally biased region" description="Basic and acidic residues" evidence="1">
    <location>
        <begin position="12"/>
        <end position="23"/>
    </location>
</feature>
<proteinExistence type="predicted"/>
<organism evidence="2 3">
    <name type="scientific">Portunus trituberculatus</name>
    <name type="common">Swimming crab</name>
    <name type="synonym">Neptunus trituberculatus</name>
    <dbReference type="NCBI Taxonomy" id="210409"/>
    <lineage>
        <taxon>Eukaryota</taxon>
        <taxon>Metazoa</taxon>
        <taxon>Ecdysozoa</taxon>
        <taxon>Arthropoda</taxon>
        <taxon>Crustacea</taxon>
        <taxon>Multicrustacea</taxon>
        <taxon>Malacostraca</taxon>
        <taxon>Eumalacostraca</taxon>
        <taxon>Eucarida</taxon>
        <taxon>Decapoda</taxon>
        <taxon>Pleocyemata</taxon>
        <taxon>Brachyura</taxon>
        <taxon>Eubrachyura</taxon>
        <taxon>Portunoidea</taxon>
        <taxon>Portunidae</taxon>
        <taxon>Portuninae</taxon>
        <taxon>Portunus</taxon>
    </lineage>
</organism>
<dbReference type="Proteomes" id="UP000324222">
    <property type="component" value="Unassembled WGS sequence"/>
</dbReference>
<keyword evidence="3" id="KW-1185">Reference proteome</keyword>
<gene>
    <name evidence="2" type="ORF">E2C01_053641</name>
</gene>
<name>A0A5B7GR14_PORTR</name>
<reference evidence="2 3" key="1">
    <citation type="submission" date="2019-05" db="EMBL/GenBank/DDBJ databases">
        <title>Another draft genome of Portunus trituberculatus and its Hox gene families provides insights of decapod evolution.</title>
        <authorList>
            <person name="Jeong J.-H."/>
            <person name="Song I."/>
            <person name="Kim S."/>
            <person name="Choi T."/>
            <person name="Kim D."/>
            <person name="Ryu S."/>
            <person name="Kim W."/>
        </authorList>
    </citation>
    <scope>NUCLEOTIDE SEQUENCE [LARGE SCALE GENOMIC DNA]</scope>
    <source>
        <tissue evidence="2">Muscle</tissue>
    </source>
</reference>
<sequence length="106" mass="10806">MRDAGGGSGRAAGDRARSAEPHTSHTNSSIRGCGSHTAREHHCHGSHFMQNSDPLTTRVLRDEGHARAARGSALTVSNLQQALVVVGLAVTAADGEEDAGALLGAG</sequence>
<comment type="caution">
    <text evidence="2">The sequence shown here is derived from an EMBL/GenBank/DDBJ whole genome shotgun (WGS) entry which is preliminary data.</text>
</comment>
<dbReference type="EMBL" id="VSRR010016711">
    <property type="protein sequence ID" value="MPC59617.1"/>
    <property type="molecule type" value="Genomic_DNA"/>
</dbReference>
<dbReference type="AlphaFoldDB" id="A0A5B7GR14"/>
<evidence type="ECO:0000256" key="1">
    <source>
        <dbReference type="SAM" id="MobiDB-lite"/>
    </source>
</evidence>